<dbReference type="PATRIC" id="fig|1214101.3.peg.384"/>
<dbReference type="Proteomes" id="UP000008043">
    <property type="component" value="Chromosome"/>
</dbReference>
<evidence type="ECO:0000313" key="2">
    <source>
        <dbReference type="Proteomes" id="UP000008043"/>
    </source>
</evidence>
<dbReference type="EMBL" id="HE971709">
    <property type="protein sequence ID" value="CCK24761.1"/>
    <property type="molecule type" value="Genomic_DNA"/>
</dbReference>
<accession>K4QSJ5</accession>
<proteinExistence type="predicted"/>
<dbReference type="STRING" id="1214101.BN159_0382"/>
<dbReference type="HOGENOM" id="CLU_2604429_0_0_11"/>
<name>K4QSJ5_STRDJ</name>
<gene>
    <name evidence="1" type="ORF">BN159_0382</name>
</gene>
<dbReference type="AlphaFoldDB" id="K4QSJ5"/>
<protein>
    <recommendedName>
        <fullName evidence="3">Secreted protein</fullName>
    </recommendedName>
</protein>
<dbReference type="KEGG" id="sdv:BN159_0382"/>
<keyword evidence="2" id="KW-1185">Reference proteome</keyword>
<reference evidence="1 2" key="1">
    <citation type="journal article" date="2012" name="J. Bacteriol.">
        <title>Genome sequence of the bacterium Streptomyces davawensis JCM 4913 and heterologous production of the unique antibiotic roseoflavin.</title>
        <authorList>
            <person name="Jankowitsch F."/>
            <person name="Schwarz J."/>
            <person name="Ruckert C."/>
            <person name="Gust B."/>
            <person name="Szczepanowski R."/>
            <person name="Blom J."/>
            <person name="Pelzer S."/>
            <person name="Kalinowski J."/>
            <person name="Mack M."/>
        </authorList>
    </citation>
    <scope>NUCLEOTIDE SEQUENCE [LARGE SCALE GENOMIC DNA]</scope>
    <source>
        <strain evidence="2">DSM 101723 / JCM 4913 / KCC S-0913 / 768</strain>
    </source>
</reference>
<evidence type="ECO:0000313" key="1">
    <source>
        <dbReference type="EMBL" id="CCK24761.1"/>
    </source>
</evidence>
<sequence>MWLTVSVVENSRGPFAFVGGTPKHATSVQEATVKFPSGRTMTFLTYEFPEAVSIPMDAEICNVGRAICFNAFKPSAEGA</sequence>
<organism evidence="1 2">
    <name type="scientific">Streptomyces davaonensis (strain DSM 101723 / JCM 4913 / KCC S-0913 / 768)</name>
    <dbReference type="NCBI Taxonomy" id="1214101"/>
    <lineage>
        <taxon>Bacteria</taxon>
        <taxon>Bacillati</taxon>
        <taxon>Actinomycetota</taxon>
        <taxon>Actinomycetes</taxon>
        <taxon>Kitasatosporales</taxon>
        <taxon>Streptomycetaceae</taxon>
        <taxon>Streptomyces</taxon>
    </lineage>
</organism>
<evidence type="ECO:0008006" key="3">
    <source>
        <dbReference type="Google" id="ProtNLM"/>
    </source>
</evidence>